<feature type="region of interest" description="Disordered" evidence="1">
    <location>
        <begin position="622"/>
        <end position="650"/>
    </location>
</feature>
<feature type="compositionally biased region" description="Polar residues" evidence="1">
    <location>
        <begin position="270"/>
        <end position="281"/>
    </location>
</feature>
<feature type="non-terminal residue" evidence="3">
    <location>
        <position position="1"/>
    </location>
</feature>
<proteinExistence type="predicted"/>
<feature type="compositionally biased region" description="Acidic residues" evidence="1">
    <location>
        <begin position="95"/>
        <end position="127"/>
    </location>
</feature>
<feature type="transmembrane region" description="Helical" evidence="2">
    <location>
        <begin position="1389"/>
        <end position="1407"/>
    </location>
</feature>
<protein>
    <recommendedName>
        <fullName evidence="5">Syndecan</fullName>
    </recommendedName>
</protein>
<feature type="compositionally biased region" description="Low complexity" evidence="1">
    <location>
        <begin position="62"/>
        <end position="75"/>
    </location>
</feature>
<feature type="compositionally biased region" description="Basic and acidic residues" evidence="1">
    <location>
        <begin position="628"/>
        <end position="638"/>
    </location>
</feature>
<feature type="region of interest" description="Disordered" evidence="1">
    <location>
        <begin position="805"/>
        <end position="826"/>
    </location>
</feature>
<feature type="compositionally biased region" description="Basic and acidic residues" evidence="1">
    <location>
        <begin position="1274"/>
        <end position="1283"/>
    </location>
</feature>
<feature type="compositionally biased region" description="Acidic residues" evidence="1">
    <location>
        <begin position="165"/>
        <end position="176"/>
    </location>
</feature>
<feature type="compositionally biased region" description="Basic and acidic residues" evidence="1">
    <location>
        <begin position="197"/>
        <end position="222"/>
    </location>
</feature>
<name>A0ABD3RLQ3_9STRA</name>
<evidence type="ECO:0000256" key="2">
    <source>
        <dbReference type="SAM" id="Phobius"/>
    </source>
</evidence>
<feature type="region of interest" description="Disordered" evidence="1">
    <location>
        <begin position="1344"/>
        <end position="1374"/>
    </location>
</feature>
<feature type="compositionally biased region" description="Basic and acidic residues" evidence="1">
    <location>
        <begin position="1132"/>
        <end position="1142"/>
    </location>
</feature>
<dbReference type="Proteomes" id="UP001530377">
    <property type="component" value="Unassembled WGS sequence"/>
</dbReference>
<gene>
    <name evidence="3" type="ORF">ACHAXA_010915</name>
</gene>
<dbReference type="EMBL" id="JALLPB020000508">
    <property type="protein sequence ID" value="KAL3808455.1"/>
    <property type="molecule type" value="Genomic_DNA"/>
</dbReference>
<evidence type="ECO:0000313" key="3">
    <source>
        <dbReference type="EMBL" id="KAL3808455.1"/>
    </source>
</evidence>
<feature type="compositionally biased region" description="Basic and acidic residues" evidence="1">
    <location>
        <begin position="1162"/>
        <end position="1172"/>
    </location>
</feature>
<keyword evidence="4" id="KW-1185">Reference proteome</keyword>
<feature type="region of interest" description="Disordered" evidence="1">
    <location>
        <begin position="1072"/>
        <end position="1324"/>
    </location>
</feature>
<feature type="region of interest" description="Disordered" evidence="1">
    <location>
        <begin position="942"/>
        <end position="973"/>
    </location>
</feature>
<comment type="caution">
    <text evidence="3">The sequence shown here is derived from an EMBL/GenBank/DDBJ whole genome shotgun (WGS) entry which is preliminary data.</text>
</comment>
<evidence type="ECO:0000313" key="4">
    <source>
        <dbReference type="Proteomes" id="UP001530377"/>
    </source>
</evidence>
<feature type="compositionally biased region" description="Basic and acidic residues" evidence="1">
    <location>
        <begin position="134"/>
        <end position="146"/>
    </location>
</feature>
<keyword evidence="2" id="KW-0812">Transmembrane</keyword>
<feature type="compositionally biased region" description="Basic and acidic residues" evidence="1">
    <location>
        <begin position="366"/>
        <end position="375"/>
    </location>
</feature>
<feature type="compositionally biased region" description="Basic and acidic residues" evidence="1">
    <location>
        <begin position="177"/>
        <end position="191"/>
    </location>
</feature>
<feature type="region of interest" description="Disordered" evidence="1">
    <location>
        <begin position="33"/>
        <end position="436"/>
    </location>
</feature>
<evidence type="ECO:0008006" key="5">
    <source>
        <dbReference type="Google" id="ProtNLM"/>
    </source>
</evidence>
<feature type="region of interest" description="Disordered" evidence="1">
    <location>
        <begin position="540"/>
        <end position="591"/>
    </location>
</feature>
<feature type="compositionally biased region" description="Low complexity" evidence="1">
    <location>
        <begin position="416"/>
        <end position="427"/>
    </location>
</feature>
<feature type="compositionally biased region" description="Basic and acidic residues" evidence="1">
    <location>
        <begin position="1085"/>
        <end position="1097"/>
    </location>
</feature>
<feature type="compositionally biased region" description="Polar residues" evidence="1">
    <location>
        <begin position="696"/>
        <end position="713"/>
    </location>
</feature>
<feature type="compositionally biased region" description="Low complexity" evidence="1">
    <location>
        <begin position="1208"/>
        <end position="1219"/>
    </location>
</feature>
<keyword evidence="2" id="KW-1133">Transmembrane helix</keyword>
<feature type="region of interest" description="Disordered" evidence="1">
    <location>
        <begin position="671"/>
        <end position="737"/>
    </location>
</feature>
<sequence length="1436" mass="151326">GRGQFKGEGKVNKLSENSMDRYNMMVLRGSTIAATTTTATPEMMKRTSTGGGGRRMKGGEGSSSRMRTTSSSYTRFLRGLLGGLEEVKNEKDDKDKEEEEEEEKIKEDDGDDDEKEDADVASDDDEFLSGGDSKGGEEDRKGKIETGAEGGEVKLTLKAKVVEEGKEEEDKEEEAVVVDKEEGEKVEKEEKYEEEGGDKIEKKKEVTSHAGDDRTSSKDPGGRLKTPSSSSSPEDNIDATKSPDDPKMGSRPPPPPLDDAAGLTVPETPPTINNAVISTPQLPLDLDDPKSLEQSHPPLEDADEKHGATVVAAGDAPGGGATAQDEVGDDEAVRVAVADEKGDDKAVRGDEDGEDSVEGEAEEDDKIVQVKKKESEEDIEVGGLGGGADDDSDDQSPSAGEVKSPPESDVKTNVEAGAGASANSTSSGKGGGGAIATVPLSHDKSASAIVVEEPLVVGELPKPGGNASVKVFTEQFSFDNPDCKDQLVGKMTCQEAQEKSGMSMCNDELYTVDIVAASAAGIDSMNSTLVDSDVNGGILREEEEVGAPKGREADDDDDERRLLEESDDDRVEVKIASPPTDEGDVSLPPSGKLVITKGSRYCPELCDEVPQCKITRDYFKSIESTPPKMDDPEIKGNDDADDEEDIGGDKLNLITDSKVVDGAVELSEVIVGKGDGPAGNATKNTEGNEFPDKNELTTTKVEASSKEGLSQDSALIDLKGGEKVSSEGEEEEGGDVVSTGKVALEPCEADDPDFLYKGKAGDNCEYIAQKPEKCLKLQDGMVVGVSFCPLTCNMKEECKRVRLGAGTAGSGDGDETSGSPVKGDDKVDVKVSETGLNSTSSEIVLNDVSSAKNGKSSGETNDVIGGISSTEPTCVDDPSFLYKDTPGYTCEYIGVNKPEKCGKIHNGQKVGVFKCPVSCQMVAECMEISNVSDNLIMGSGDTPLDKEVSIGGNDGKDKSADTLKAPEKESNGGDVNVISNTTSISLDVEDATTPSHSVACKDDPSFLYKDREGYTCEYIGETKPDKCLKSLNGSEIGVSFCPVSCKMVNKCLESINVSAALNKTNILESPLEEKSNEATAVEEGGEPKNIDAVEPVHGDLNATKMENDTSAKTKSMAFALDSDDSSGGSGGDVKKENEENAETKSMAFALDSDDSSGGSGGDVKKENEENAETKSMAFDLDSDESNVGYGGNVTKKNEEESNPDAASMGNNTTMTVGGTKSMADDLDSDNSIVGLEGNFTKQNEEDSYPDDGKSVGGYGGSPVNNKDDTDEVMTDDKIIKDMDDGGTFESTDGWDSIGSNGLGNSDESELGMEKNPPWADADQLGVFDGAQGGDASTNLFPSGVESGSAGNVPLPNPVPSGLESRSAGNAPLPSNPVNRNEWDIEDDDGFPVGFIVVMFIFLVGVLYRKVKGRDATPTQDIARGGYQPVASRYHTD</sequence>
<keyword evidence="2" id="KW-0472">Membrane</keyword>
<feature type="compositionally biased region" description="Basic and acidic residues" evidence="1">
    <location>
        <begin position="85"/>
        <end position="94"/>
    </location>
</feature>
<organism evidence="3 4">
    <name type="scientific">Cyclostephanos tholiformis</name>
    <dbReference type="NCBI Taxonomy" id="382380"/>
    <lineage>
        <taxon>Eukaryota</taxon>
        <taxon>Sar</taxon>
        <taxon>Stramenopiles</taxon>
        <taxon>Ochrophyta</taxon>
        <taxon>Bacillariophyta</taxon>
        <taxon>Coscinodiscophyceae</taxon>
        <taxon>Thalassiosirophycidae</taxon>
        <taxon>Stephanodiscales</taxon>
        <taxon>Stephanodiscaceae</taxon>
        <taxon>Cyclostephanos</taxon>
    </lineage>
</organism>
<feature type="compositionally biased region" description="Acidic residues" evidence="1">
    <location>
        <begin position="351"/>
        <end position="365"/>
    </location>
</feature>
<reference evidence="3 4" key="1">
    <citation type="submission" date="2024-10" db="EMBL/GenBank/DDBJ databases">
        <title>Updated reference genomes for cyclostephanoid diatoms.</title>
        <authorList>
            <person name="Roberts W.R."/>
            <person name="Alverson A.J."/>
        </authorList>
    </citation>
    <scope>NUCLEOTIDE SEQUENCE [LARGE SCALE GENOMIC DNA]</scope>
    <source>
        <strain evidence="3 4">AJA228-03</strain>
    </source>
</reference>
<evidence type="ECO:0000256" key="1">
    <source>
        <dbReference type="SAM" id="MobiDB-lite"/>
    </source>
</evidence>
<feature type="region of interest" description="Disordered" evidence="1">
    <location>
        <begin position="1417"/>
        <end position="1436"/>
    </location>
</feature>
<feature type="compositionally biased region" description="Basic and acidic residues" evidence="1">
    <location>
        <begin position="331"/>
        <end position="350"/>
    </location>
</feature>
<feature type="compositionally biased region" description="Basic and acidic residues" evidence="1">
    <location>
        <begin position="943"/>
        <end position="971"/>
    </location>
</feature>
<accession>A0ABD3RLQ3</accession>